<evidence type="ECO:0000259" key="5">
    <source>
        <dbReference type="PROSITE" id="PS50850"/>
    </source>
</evidence>
<feature type="transmembrane region" description="Helical" evidence="4">
    <location>
        <begin position="183"/>
        <end position="201"/>
    </location>
</feature>
<dbReference type="GO" id="GO:0005886">
    <property type="term" value="C:plasma membrane"/>
    <property type="evidence" value="ECO:0007669"/>
    <property type="project" value="TreeGrafter"/>
</dbReference>
<feature type="transmembrane region" description="Helical" evidence="4">
    <location>
        <begin position="323"/>
        <end position="343"/>
    </location>
</feature>
<dbReference type="AlphaFoldDB" id="A0AAW8J6U4"/>
<evidence type="ECO:0000313" key="7">
    <source>
        <dbReference type="Proteomes" id="UP001243844"/>
    </source>
</evidence>
<protein>
    <submittedName>
        <fullName evidence="6">MFS transporter</fullName>
    </submittedName>
</protein>
<dbReference type="GO" id="GO:0022857">
    <property type="term" value="F:transmembrane transporter activity"/>
    <property type="evidence" value="ECO:0007669"/>
    <property type="project" value="InterPro"/>
</dbReference>
<feature type="transmembrane region" description="Helical" evidence="4">
    <location>
        <begin position="26"/>
        <end position="48"/>
    </location>
</feature>
<dbReference type="Gene3D" id="1.20.1250.20">
    <property type="entry name" value="MFS general substrate transporter like domains"/>
    <property type="match status" value="2"/>
</dbReference>
<comment type="caution">
    <text evidence="6">The sequence shown here is derived from an EMBL/GenBank/DDBJ whole genome shotgun (WGS) entry which is preliminary data.</text>
</comment>
<feature type="transmembrane region" description="Helical" evidence="4">
    <location>
        <begin position="355"/>
        <end position="378"/>
    </location>
</feature>
<name>A0AAW8J6U4_9GAMM</name>
<dbReference type="EMBL" id="JAVIDL010000004">
    <property type="protein sequence ID" value="MDQ8934802.1"/>
    <property type="molecule type" value="Genomic_DNA"/>
</dbReference>
<dbReference type="CDD" id="cd17478">
    <property type="entry name" value="MFS_FsR"/>
    <property type="match status" value="1"/>
</dbReference>
<keyword evidence="3 4" id="KW-0472">Membrane</keyword>
<dbReference type="Pfam" id="PF07690">
    <property type="entry name" value="MFS_1"/>
    <property type="match status" value="1"/>
</dbReference>
<feature type="transmembrane region" description="Helical" evidence="4">
    <location>
        <begin position="68"/>
        <end position="88"/>
    </location>
</feature>
<feature type="transmembrane region" description="Helical" evidence="4">
    <location>
        <begin position="384"/>
        <end position="403"/>
    </location>
</feature>
<feature type="transmembrane region" description="Helical" evidence="4">
    <location>
        <begin position="232"/>
        <end position="259"/>
    </location>
</feature>
<evidence type="ECO:0000313" key="6">
    <source>
        <dbReference type="EMBL" id="MDQ8934802.1"/>
    </source>
</evidence>
<sequence length="411" mass="44287">MSSDTLNENQSLTDSSLQSNHPPQKFLLHVVGAVAFAHLLNDSIQAIITASYPMLKSAFSLNFTQIGWIALIYQLTASLLQPWIGLYTDKHPKPYLLPVGMVITLLGIALMAFATNFSMLLIAAALIGVGSSTFHPEASRIARLASGGRFGTAQSLFQVGGNTGSALGPLLAAAILIPNGQYAFAWFILLAGLAVWVLLRVTRWRITHASALLAASAKRSVSVLNPKQITRAIIVICILLFAKFIYIAAISNYFTFYLIERFQLSIQTSQLYLFAFLGSVALGTFFGGPIGDRIGRKAVIWVSFLGAIPFALMLPYANLTWTAILVMFVGLIISSAFSALVVYAQEAMPGRVGMISGVMFGLMFGISGLGAAGLGHLADLYGIHWVYQLCSFLPLLGLVTFLLPDTRAKQA</sequence>
<dbReference type="PROSITE" id="PS50850">
    <property type="entry name" value="MFS"/>
    <property type="match status" value="1"/>
</dbReference>
<feature type="transmembrane region" description="Helical" evidence="4">
    <location>
        <begin position="298"/>
        <end position="317"/>
    </location>
</feature>
<dbReference type="InterPro" id="IPR036259">
    <property type="entry name" value="MFS_trans_sf"/>
</dbReference>
<dbReference type="PANTHER" id="PTHR43129">
    <property type="entry name" value="FOSMIDOMYCIN RESISTANCE PROTEIN"/>
    <property type="match status" value="1"/>
</dbReference>
<evidence type="ECO:0000256" key="3">
    <source>
        <dbReference type="ARBA" id="ARBA00023136"/>
    </source>
</evidence>
<dbReference type="RefSeq" id="WP_308973593.1">
    <property type="nucleotide sequence ID" value="NZ_JAVIDL010000004.1"/>
</dbReference>
<dbReference type="SUPFAM" id="SSF103473">
    <property type="entry name" value="MFS general substrate transporter"/>
    <property type="match status" value="1"/>
</dbReference>
<evidence type="ECO:0000256" key="2">
    <source>
        <dbReference type="ARBA" id="ARBA00022989"/>
    </source>
</evidence>
<keyword evidence="1 4" id="KW-0812">Transmembrane</keyword>
<feature type="transmembrane region" description="Helical" evidence="4">
    <location>
        <begin position="119"/>
        <end position="135"/>
    </location>
</feature>
<feature type="transmembrane region" description="Helical" evidence="4">
    <location>
        <begin position="156"/>
        <end position="177"/>
    </location>
</feature>
<keyword evidence="2 4" id="KW-1133">Transmembrane helix</keyword>
<evidence type="ECO:0000256" key="4">
    <source>
        <dbReference type="SAM" id="Phobius"/>
    </source>
</evidence>
<reference evidence="6" key="1">
    <citation type="submission" date="2023-08" db="EMBL/GenBank/DDBJ databases">
        <title>Emergence of clinically-relevant ST2 carbapenem-resistant Acinetobacter baumannii strains in hospital sewages in Zhejiang, East of China.</title>
        <authorList>
            <person name="Kaichao C."/>
            <person name="Zhang R."/>
        </authorList>
    </citation>
    <scope>NUCLEOTIDE SEQUENCE</scope>
    <source>
        <strain evidence="6">M-RB-37</strain>
    </source>
</reference>
<dbReference type="Proteomes" id="UP001243844">
    <property type="component" value="Unassembled WGS sequence"/>
</dbReference>
<feature type="transmembrane region" description="Helical" evidence="4">
    <location>
        <begin position="95"/>
        <end position="113"/>
    </location>
</feature>
<dbReference type="InterPro" id="IPR020846">
    <property type="entry name" value="MFS_dom"/>
</dbReference>
<proteinExistence type="predicted"/>
<feature type="transmembrane region" description="Helical" evidence="4">
    <location>
        <begin position="271"/>
        <end position="291"/>
    </location>
</feature>
<dbReference type="InterPro" id="IPR011701">
    <property type="entry name" value="MFS"/>
</dbReference>
<feature type="domain" description="Major facilitator superfamily (MFS) profile" evidence="5">
    <location>
        <begin position="30"/>
        <end position="409"/>
    </location>
</feature>
<evidence type="ECO:0000256" key="1">
    <source>
        <dbReference type="ARBA" id="ARBA00022692"/>
    </source>
</evidence>
<accession>A0AAW8J6U4</accession>
<organism evidence="6 7">
    <name type="scientific">Acinetobacter rudis</name>
    <dbReference type="NCBI Taxonomy" id="632955"/>
    <lineage>
        <taxon>Bacteria</taxon>
        <taxon>Pseudomonadati</taxon>
        <taxon>Pseudomonadota</taxon>
        <taxon>Gammaproteobacteria</taxon>
        <taxon>Moraxellales</taxon>
        <taxon>Moraxellaceae</taxon>
        <taxon>Acinetobacter</taxon>
    </lineage>
</organism>
<dbReference type="PANTHER" id="PTHR43129:SF1">
    <property type="entry name" value="FOSMIDOMYCIN RESISTANCE PROTEIN"/>
    <property type="match status" value="1"/>
</dbReference>
<gene>
    <name evidence="6" type="ORF">RFH47_03515</name>
</gene>